<gene>
    <name evidence="2" type="ORF">G2W53_026647</name>
</gene>
<comment type="caution">
    <text evidence="2">The sequence shown here is derived from an EMBL/GenBank/DDBJ whole genome shotgun (WGS) entry which is preliminary data.</text>
</comment>
<dbReference type="Proteomes" id="UP000634136">
    <property type="component" value="Unassembled WGS sequence"/>
</dbReference>
<name>A0A834THD5_9FABA</name>
<organism evidence="2 3">
    <name type="scientific">Senna tora</name>
    <dbReference type="NCBI Taxonomy" id="362788"/>
    <lineage>
        <taxon>Eukaryota</taxon>
        <taxon>Viridiplantae</taxon>
        <taxon>Streptophyta</taxon>
        <taxon>Embryophyta</taxon>
        <taxon>Tracheophyta</taxon>
        <taxon>Spermatophyta</taxon>
        <taxon>Magnoliopsida</taxon>
        <taxon>eudicotyledons</taxon>
        <taxon>Gunneridae</taxon>
        <taxon>Pentapetalae</taxon>
        <taxon>rosids</taxon>
        <taxon>fabids</taxon>
        <taxon>Fabales</taxon>
        <taxon>Fabaceae</taxon>
        <taxon>Caesalpinioideae</taxon>
        <taxon>Cassia clade</taxon>
        <taxon>Senna</taxon>
    </lineage>
</organism>
<evidence type="ECO:0000313" key="3">
    <source>
        <dbReference type="Proteomes" id="UP000634136"/>
    </source>
</evidence>
<accession>A0A834THD5</accession>
<feature type="transmembrane region" description="Helical" evidence="1">
    <location>
        <begin position="41"/>
        <end position="59"/>
    </location>
</feature>
<evidence type="ECO:0000313" key="2">
    <source>
        <dbReference type="EMBL" id="KAF7821192.1"/>
    </source>
</evidence>
<dbReference type="AlphaFoldDB" id="A0A834THD5"/>
<evidence type="ECO:0000256" key="1">
    <source>
        <dbReference type="SAM" id="Phobius"/>
    </source>
</evidence>
<proteinExistence type="predicted"/>
<keyword evidence="1" id="KW-1133">Transmembrane helix</keyword>
<keyword evidence="1" id="KW-0812">Transmembrane</keyword>
<sequence length="81" mass="8863">MVLRVRDLNSIGRDLRALIPTSSVLHLFVTLGAGLGRNLSAIIPIFSVLLFVTVSGLTCRNPRLSRLRPPVLPSLLTEARM</sequence>
<protein>
    <submittedName>
        <fullName evidence="2">Uncharacterized protein</fullName>
    </submittedName>
</protein>
<reference evidence="2" key="1">
    <citation type="submission" date="2020-09" db="EMBL/GenBank/DDBJ databases">
        <title>Genome-Enabled Discovery of Anthraquinone Biosynthesis in Senna tora.</title>
        <authorList>
            <person name="Kang S.-H."/>
            <person name="Pandey R.P."/>
            <person name="Lee C.-M."/>
            <person name="Sim J.-S."/>
            <person name="Jeong J.-T."/>
            <person name="Choi B.-S."/>
            <person name="Jung M."/>
            <person name="Ginzburg D."/>
            <person name="Zhao K."/>
            <person name="Won S.Y."/>
            <person name="Oh T.-J."/>
            <person name="Yu Y."/>
            <person name="Kim N.-H."/>
            <person name="Lee O.R."/>
            <person name="Lee T.-H."/>
            <person name="Bashyal P."/>
            <person name="Kim T.-S."/>
            <person name="Lee W.-H."/>
            <person name="Kawkins C."/>
            <person name="Kim C.-K."/>
            <person name="Kim J.S."/>
            <person name="Ahn B.O."/>
            <person name="Rhee S.Y."/>
            <person name="Sohng J.K."/>
        </authorList>
    </citation>
    <scope>NUCLEOTIDE SEQUENCE</scope>
    <source>
        <tissue evidence="2">Leaf</tissue>
    </source>
</reference>
<keyword evidence="1" id="KW-0472">Membrane</keyword>
<dbReference type="EMBL" id="JAAIUW010000008">
    <property type="protein sequence ID" value="KAF7821192.1"/>
    <property type="molecule type" value="Genomic_DNA"/>
</dbReference>
<keyword evidence="3" id="KW-1185">Reference proteome</keyword>